<protein>
    <recommendedName>
        <fullName evidence="3">Methyltransferase</fullName>
    </recommendedName>
</protein>
<name>A0ABR8DZR6_9NOSO</name>
<dbReference type="EMBL" id="JACJSI010000220">
    <property type="protein sequence ID" value="MBD2534992.1"/>
    <property type="molecule type" value="Genomic_DNA"/>
</dbReference>
<evidence type="ECO:0008006" key="3">
    <source>
        <dbReference type="Google" id="ProtNLM"/>
    </source>
</evidence>
<evidence type="ECO:0000313" key="1">
    <source>
        <dbReference type="EMBL" id="MBD2534992.1"/>
    </source>
</evidence>
<proteinExistence type="predicted"/>
<dbReference type="SUPFAM" id="SSF53335">
    <property type="entry name" value="S-adenosyl-L-methionine-dependent methyltransferases"/>
    <property type="match status" value="1"/>
</dbReference>
<comment type="caution">
    <text evidence="1">The sequence shown here is derived from an EMBL/GenBank/DDBJ whole genome shotgun (WGS) entry which is preliminary data.</text>
</comment>
<accession>A0ABR8DZR6</accession>
<dbReference type="RefSeq" id="WP_190945866.1">
    <property type="nucleotide sequence ID" value="NZ_JACJSI010000220.1"/>
</dbReference>
<dbReference type="Gene3D" id="2.20.130.10">
    <property type="entry name" value="CAC2371-like domains"/>
    <property type="match status" value="1"/>
</dbReference>
<dbReference type="Proteomes" id="UP000623440">
    <property type="component" value="Unassembled WGS sequence"/>
</dbReference>
<dbReference type="Gene3D" id="3.40.50.150">
    <property type="entry name" value="Vaccinia Virus protein VP39"/>
    <property type="match status" value="1"/>
</dbReference>
<reference evidence="1 2" key="1">
    <citation type="journal article" date="2020" name="ISME J.">
        <title>Comparative genomics reveals insights into cyanobacterial evolution and habitat adaptation.</title>
        <authorList>
            <person name="Chen M.Y."/>
            <person name="Teng W.K."/>
            <person name="Zhao L."/>
            <person name="Hu C.X."/>
            <person name="Zhou Y.K."/>
            <person name="Han B.P."/>
            <person name="Song L.R."/>
            <person name="Shu W.S."/>
        </authorList>
    </citation>
    <scope>NUCLEOTIDE SEQUENCE [LARGE SCALE GENOMIC DNA]</scope>
    <source>
        <strain evidence="1 2">FACHB-838</strain>
    </source>
</reference>
<evidence type="ECO:0000313" key="2">
    <source>
        <dbReference type="Proteomes" id="UP000623440"/>
    </source>
</evidence>
<gene>
    <name evidence="1" type="ORF">H6G97_38430</name>
</gene>
<sequence>MEPVIYQGEVENLDLPGKYNAIVVTFGSFMLLSRSAAIAALQAFARHLEPQGLIFIDLELPVEDFKTQNIVKQREPIECADGSIILMQSSSSIDPLEQLNLTLIRYEKWLNGNLIVTELQCLPLHWFGRDEFISCLQENGYKNITLRANYTPDLQPTSYKDTLCFSALMP</sequence>
<dbReference type="InterPro" id="IPR029063">
    <property type="entry name" value="SAM-dependent_MTases_sf"/>
</dbReference>
<keyword evidence="2" id="KW-1185">Reference proteome</keyword>
<organism evidence="1 2">
    <name type="scientific">Nostoc flagelliforme FACHB-838</name>
    <dbReference type="NCBI Taxonomy" id="2692904"/>
    <lineage>
        <taxon>Bacteria</taxon>
        <taxon>Bacillati</taxon>
        <taxon>Cyanobacteriota</taxon>
        <taxon>Cyanophyceae</taxon>
        <taxon>Nostocales</taxon>
        <taxon>Nostocaceae</taxon>
        <taxon>Nostoc</taxon>
    </lineage>
</organism>